<dbReference type="AlphaFoldDB" id="A0A9N9CNI6"/>
<sequence>LAISTWTPFSILASRATRNANSNTNDISLTLIPRDHDNDNNATESDQLASRLIIQL</sequence>
<dbReference type="EMBL" id="CAJVPS010004989">
    <property type="protein sequence ID" value="CAG8610176.1"/>
    <property type="molecule type" value="Genomic_DNA"/>
</dbReference>
<feature type="region of interest" description="Disordered" evidence="1">
    <location>
        <begin position="24"/>
        <end position="44"/>
    </location>
</feature>
<keyword evidence="3" id="KW-1185">Reference proteome</keyword>
<accession>A0A9N9CNI6</accession>
<evidence type="ECO:0000313" key="2">
    <source>
        <dbReference type="EMBL" id="CAG8610176.1"/>
    </source>
</evidence>
<gene>
    <name evidence="2" type="ORF">ALEPTO_LOCUS8526</name>
</gene>
<dbReference type="Proteomes" id="UP000789508">
    <property type="component" value="Unassembled WGS sequence"/>
</dbReference>
<reference evidence="2" key="1">
    <citation type="submission" date="2021-06" db="EMBL/GenBank/DDBJ databases">
        <authorList>
            <person name="Kallberg Y."/>
            <person name="Tangrot J."/>
            <person name="Rosling A."/>
        </authorList>
    </citation>
    <scope>NUCLEOTIDE SEQUENCE</scope>
    <source>
        <strain evidence="2">FL130A</strain>
    </source>
</reference>
<evidence type="ECO:0000313" key="3">
    <source>
        <dbReference type="Proteomes" id="UP000789508"/>
    </source>
</evidence>
<name>A0A9N9CNI6_9GLOM</name>
<dbReference type="OrthoDB" id="28755at2759"/>
<feature type="non-terminal residue" evidence="2">
    <location>
        <position position="1"/>
    </location>
</feature>
<proteinExistence type="predicted"/>
<protein>
    <submittedName>
        <fullName evidence="2">8905_t:CDS:1</fullName>
    </submittedName>
</protein>
<comment type="caution">
    <text evidence="2">The sequence shown here is derived from an EMBL/GenBank/DDBJ whole genome shotgun (WGS) entry which is preliminary data.</text>
</comment>
<organism evidence="2 3">
    <name type="scientific">Ambispora leptoticha</name>
    <dbReference type="NCBI Taxonomy" id="144679"/>
    <lineage>
        <taxon>Eukaryota</taxon>
        <taxon>Fungi</taxon>
        <taxon>Fungi incertae sedis</taxon>
        <taxon>Mucoromycota</taxon>
        <taxon>Glomeromycotina</taxon>
        <taxon>Glomeromycetes</taxon>
        <taxon>Archaeosporales</taxon>
        <taxon>Ambisporaceae</taxon>
        <taxon>Ambispora</taxon>
    </lineage>
</organism>
<evidence type="ECO:0000256" key="1">
    <source>
        <dbReference type="SAM" id="MobiDB-lite"/>
    </source>
</evidence>